<comment type="caution">
    <text evidence="2">The sequence shown here is derived from an EMBL/GenBank/DDBJ whole genome shotgun (WGS) entry which is preliminary data.</text>
</comment>
<feature type="compositionally biased region" description="Polar residues" evidence="1">
    <location>
        <begin position="35"/>
        <end position="46"/>
    </location>
</feature>
<proteinExistence type="predicted"/>
<gene>
    <name evidence="2" type="ORF">CJ240_02100</name>
</gene>
<reference evidence="2 3" key="1">
    <citation type="submission" date="2017-09" db="EMBL/GenBank/DDBJ databases">
        <title>Bacterial strain isolated from the female urinary microbiota.</title>
        <authorList>
            <person name="Thomas-White K."/>
            <person name="Kumar N."/>
            <person name="Forster S."/>
            <person name="Putonti C."/>
            <person name="Lawley T."/>
            <person name="Wolfe A.J."/>
        </authorList>
    </citation>
    <scope>NUCLEOTIDE SEQUENCE [LARGE SCALE GENOMIC DNA]</scope>
    <source>
        <strain evidence="2 3">UMB0744</strain>
    </source>
</reference>
<keyword evidence="3" id="KW-1185">Reference proteome</keyword>
<protein>
    <submittedName>
        <fullName evidence="2">Uncharacterized protein</fullName>
    </submittedName>
</protein>
<evidence type="ECO:0000313" key="2">
    <source>
        <dbReference type="EMBL" id="PMB90549.1"/>
    </source>
</evidence>
<feature type="compositionally biased region" description="Basic residues" evidence="1">
    <location>
        <begin position="8"/>
        <end position="23"/>
    </location>
</feature>
<name>A0ABX4UQM0_9ACTO</name>
<feature type="compositionally biased region" description="Polar residues" evidence="1">
    <location>
        <begin position="63"/>
        <end position="80"/>
    </location>
</feature>
<feature type="region of interest" description="Disordered" evidence="1">
    <location>
        <begin position="1"/>
        <end position="80"/>
    </location>
</feature>
<accession>A0ABX4UQM0</accession>
<evidence type="ECO:0000313" key="3">
    <source>
        <dbReference type="Proteomes" id="UP000243201"/>
    </source>
</evidence>
<dbReference type="EMBL" id="PNGC01000001">
    <property type="protein sequence ID" value="PMB90549.1"/>
    <property type="molecule type" value="Genomic_DNA"/>
</dbReference>
<sequence>MTRAERAKKFRNTRKRKRPRHSAGSRNPSRALKASKTSAKIRQASPQEKEKSPAERNAGFNPRFSTRGSYQSKSALRTIK</sequence>
<dbReference type="Proteomes" id="UP000243201">
    <property type="component" value="Unassembled WGS sequence"/>
</dbReference>
<evidence type="ECO:0000256" key="1">
    <source>
        <dbReference type="SAM" id="MobiDB-lite"/>
    </source>
</evidence>
<organism evidence="2 3">
    <name type="scientific">Varibaculum cambriense</name>
    <dbReference type="NCBI Taxonomy" id="184870"/>
    <lineage>
        <taxon>Bacteria</taxon>
        <taxon>Bacillati</taxon>
        <taxon>Actinomycetota</taxon>
        <taxon>Actinomycetes</taxon>
        <taxon>Actinomycetales</taxon>
        <taxon>Actinomycetaceae</taxon>
        <taxon>Varibaculum</taxon>
    </lineage>
</organism>